<keyword evidence="1" id="KW-0472">Membrane</keyword>
<dbReference type="AlphaFoldDB" id="A0A370G0M0"/>
<keyword evidence="1" id="KW-0812">Transmembrane</keyword>
<feature type="transmembrane region" description="Helical" evidence="1">
    <location>
        <begin position="6"/>
        <end position="22"/>
    </location>
</feature>
<sequence length="72" mass="8614">MTWILYYILFQLVVILLFWFISKKKDGRYKQTKGKPLDGFEPTKEVSIDPVTGRKSRVYMHPETGERVYIEE</sequence>
<organism evidence="2 3">
    <name type="scientific">Falsibacillus pallidus</name>
    <dbReference type="NCBI Taxonomy" id="493781"/>
    <lineage>
        <taxon>Bacteria</taxon>
        <taxon>Bacillati</taxon>
        <taxon>Bacillota</taxon>
        <taxon>Bacilli</taxon>
        <taxon>Bacillales</taxon>
        <taxon>Bacillaceae</taxon>
        <taxon>Falsibacillus</taxon>
    </lineage>
</organism>
<evidence type="ECO:0000313" key="3">
    <source>
        <dbReference type="Proteomes" id="UP000255326"/>
    </source>
</evidence>
<gene>
    <name evidence="2" type="ORF">DFR59_1306</name>
</gene>
<accession>A0A370G0M0</accession>
<evidence type="ECO:0000313" key="2">
    <source>
        <dbReference type="EMBL" id="RDI36449.1"/>
    </source>
</evidence>
<proteinExistence type="predicted"/>
<reference evidence="2 3" key="1">
    <citation type="submission" date="2018-07" db="EMBL/GenBank/DDBJ databases">
        <title>Genomic Encyclopedia of Type Strains, Phase IV (KMG-IV): sequencing the most valuable type-strain genomes for metagenomic binning, comparative biology and taxonomic classification.</title>
        <authorList>
            <person name="Goeker M."/>
        </authorList>
    </citation>
    <scope>NUCLEOTIDE SEQUENCE [LARGE SCALE GENOMIC DNA]</scope>
    <source>
        <strain evidence="2 3">DSM 25281</strain>
    </source>
</reference>
<dbReference type="EMBL" id="QQAY01000030">
    <property type="protein sequence ID" value="RDI36449.1"/>
    <property type="molecule type" value="Genomic_DNA"/>
</dbReference>
<name>A0A370G0M0_9BACI</name>
<evidence type="ECO:0000256" key="1">
    <source>
        <dbReference type="SAM" id="Phobius"/>
    </source>
</evidence>
<comment type="caution">
    <text evidence="2">The sequence shown here is derived from an EMBL/GenBank/DDBJ whole genome shotgun (WGS) entry which is preliminary data.</text>
</comment>
<dbReference type="OrthoDB" id="2377160at2"/>
<keyword evidence="3" id="KW-1185">Reference proteome</keyword>
<keyword evidence="1" id="KW-1133">Transmembrane helix</keyword>
<protein>
    <submittedName>
        <fullName evidence="2">Uncharacterized protein</fullName>
    </submittedName>
</protein>
<dbReference type="Proteomes" id="UP000255326">
    <property type="component" value="Unassembled WGS sequence"/>
</dbReference>
<dbReference type="RefSeq" id="WP_114747384.1">
    <property type="nucleotide sequence ID" value="NZ_QQAY01000030.1"/>
</dbReference>